<evidence type="ECO:0000313" key="2">
    <source>
        <dbReference type="EMBL" id="KAG8460400.1"/>
    </source>
</evidence>
<feature type="compositionally biased region" description="Low complexity" evidence="1">
    <location>
        <begin position="147"/>
        <end position="176"/>
    </location>
</feature>
<dbReference type="EMBL" id="JAGTXO010000033">
    <property type="protein sequence ID" value="KAG8460400.1"/>
    <property type="molecule type" value="Genomic_DNA"/>
</dbReference>
<accession>A0A8J6C870</accession>
<evidence type="ECO:0000256" key="1">
    <source>
        <dbReference type="SAM" id="MobiDB-lite"/>
    </source>
</evidence>
<organism evidence="2 3">
    <name type="scientific">Diacronema lutheri</name>
    <name type="common">Unicellular marine alga</name>
    <name type="synonym">Monochrysis lutheri</name>
    <dbReference type="NCBI Taxonomy" id="2081491"/>
    <lineage>
        <taxon>Eukaryota</taxon>
        <taxon>Haptista</taxon>
        <taxon>Haptophyta</taxon>
        <taxon>Pavlovophyceae</taxon>
        <taxon>Pavlovales</taxon>
        <taxon>Pavlovaceae</taxon>
        <taxon>Diacronema</taxon>
    </lineage>
</organism>
<comment type="caution">
    <text evidence="2">The sequence shown here is derived from an EMBL/GenBank/DDBJ whole genome shotgun (WGS) entry which is preliminary data.</text>
</comment>
<dbReference type="Proteomes" id="UP000751190">
    <property type="component" value="Unassembled WGS sequence"/>
</dbReference>
<protein>
    <submittedName>
        <fullName evidence="2">Uncharacterized protein</fullName>
    </submittedName>
</protein>
<dbReference type="AlphaFoldDB" id="A0A8J6C870"/>
<proteinExistence type="predicted"/>
<sequence>MDEVTSVWEEVQLVLVDLEIVELTSARARAEFEVHGCRLVEYADGRPGKGSLVSNNCIHLFPPEPTELPSPLLLKAQSRADYALLVGALKRALAACADNAVLKSLEAIIVAAETARAEALLQASSAMLAAATAAPVSPPATPPRPRAPASAGASANGGARAASGAPGAAVRGRLVG</sequence>
<keyword evidence="3" id="KW-1185">Reference proteome</keyword>
<evidence type="ECO:0000313" key="3">
    <source>
        <dbReference type="Proteomes" id="UP000751190"/>
    </source>
</evidence>
<gene>
    <name evidence="2" type="ORF">KFE25_011891</name>
</gene>
<name>A0A8J6C870_DIALT</name>
<feature type="region of interest" description="Disordered" evidence="1">
    <location>
        <begin position="135"/>
        <end position="176"/>
    </location>
</feature>
<reference evidence="2" key="1">
    <citation type="submission" date="2021-05" db="EMBL/GenBank/DDBJ databases">
        <title>The genome of the haptophyte Pavlova lutheri (Diacronema luteri, Pavlovales) - a model for lipid biosynthesis in eukaryotic algae.</title>
        <authorList>
            <person name="Hulatt C.J."/>
            <person name="Posewitz M.C."/>
        </authorList>
    </citation>
    <scope>NUCLEOTIDE SEQUENCE</scope>
    <source>
        <strain evidence="2">NIVA-4/92</strain>
    </source>
</reference>
<feature type="compositionally biased region" description="Pro residues" evidence="1">
    <location>
        <begin position="136"/>
        <end position="146"/>
    </location>
</feature>